<evidence type="ECO:0000313" key="15">
    <source>
        <dbReference type="Proteomes" id="UP000218677"/>
    </source>
</evidence>
<dbReference type="InterPro" id="IPR003594">
    <property type="entry name" value="HATPase_dom"/>
</dbReference>
<dbReference type="PRINTS" id="PR00344">
    <property type="entry name" value="BCTRLSENSOR"/>
</dbReference>
<evidence type="ECO:0000256" key="5">
    <source>
        <dbReference type="ARBA" id="ARBA00022679"/>
    </source>
</evidence>
<feature type="transmembrane region" description="Helical" evidence="11">
    <location>
        <begin position="12"/>
        <end position="37"/>
    </location>
</feature>
<organism evidence="14 15">
    <name type="scientific">Vreelandella nigrificans</name>
    <dbReference type="NCBI Taxonomy" id="2042704"/>
    <lineage>
        <taxon>Bacteria</taxon>
        <taxon>Pseudomonadati</taxon>
        <taxon>Pseudomonadota</taxon>
        <taxon>Gammaproteobacteria</taxon>
        <taxon>Oceanospirillales</taxon>
        <taxon>Halomonadaceae</taxon>
        <taxon>Vreelandella</taxon>
    </lineage>
</organism>
<keyword evidence="15" id="KW-1185">Reference proteome</keyword>
<dbReference type="PROSITE" id="PS50885">
    <property type="entry name" value="HAMP"/>
    <property type="match status" value="1"/>
</dbReference>
<evidence type="ECO:0000256" key="4">
    <source>
        <dbReference type="ARBA" id="ARBA00022553"/>
    </source>
</evidence>
<gene>
    <name evidence="14" type="ORF">CPA45_12075</name>
</gene>
<dbReference type="SUPFAM" id="SSF47384">
    <property type="entry name" value="Homodimeric domain of signal transducing histidine kinase"/>
    <property type="match status" value="1"/>
</dbReference>
<evidence type="ECO:0000256" key="1">
    <source>
        <dbReference type="ARBA" id="ARBA00000085"/>
    </source>
</evidence>
<dbReference type="EC" id="2.7.13.3" evidence="3"/>
<keyword evidence="6 11" id="KW-0812">Transmembrane</keyword>
<dbReference type="PANTHER" id="PTHR45436">
    <property type="entry name" value="SENSOR HISTIDINE KINASE YKOH"/>
    <property type="match status" value="1"/>
</dbReference>
<dbReference type="SMART" id="SM00388">
    <property type="entry name" value="HisKA"/>
    <property type="match status" value="1"/>
</dbReference>
<feature type="transmembrane region" description="Helical" evidence="11">
    <location>
        <begin position="94"/>
        <end position="115"/>
    </location>
</feature>
<dbReference type="Pfam" id="PF02518">
    <property type="entry name" value="HATPase_c"/>
    <property type="match status" value="1"/>
</dbReference>
<dbReference type="Gene3D" id="1.10.287.130">
    <property type="match status" value="1"/>
</dbReference>
<comment type="catalytic activity">
    <reaction evidence="1">
        <text>ATP + protein L-histidine = ADP + protein N-phospho-L-histidine.</text>
        <dbReference type="EC" id="2.7.13.3"/>
    </reaction>
</comment>
<keyword evidence="10 11" id="KW-0472">Membrane</keyword>
<dbReference type="GO" id="GO:0000155">
    <property type="term" value="F:phosphorelay sensor kinase activity"/>
    <property type="evidence" value="ECO:0007669"/>
    <property type="project" value="InterPro"/>
</dbReference>
<dbReference type="Gene3D" id="3.30.565.10">
    <property type="entry name" value="Histidine kinase-like ATPase, C-terminal domain"/>
    <property type="match status" value="1"/>
</dbReference>
<protein>
    <recommendedName>
        <fullName evidence="3">histidine kinase</fullName>
        <ecNumber evidence="3">2.7.13.3</ecNumber>
    </recommendedName>
</protein>
<feature type="domain" description="Histidine kinase" evidence="12">
    <location>
        <begin position="179"/>
        <end position="391"/>
    </location>
</feature>
<reference evidence="15" key="1">
    <citation type="submission" date="2017-09" db="EMBL/GenBank/DDBJ databases">
        <authorList>
            <person name="Cho G.-S."/>
            <person name="Oguntoyinbo F.A."/>
            <person name="Cnockaert M."/>
            <person name="Kabisch J."/>
            <person name="Neve H."/>
            <person name="Bockelmann W."/>
            <person name="Wenning M."/>
            <person name="Franz C.M."/>
            <person name="Vandamme P."/>
        </authorList>
    </citation>
    <scope>NUCLEOTIDE SEQUENCE [LARGE SCALE GENOMIC DNA]</scope>
    <source>
        <strain evidence="15">MBT G8648</strain>
    </source>
</reference>
<name>A0A2A4HKP7_9GAMM</name>
<dbReference type="OrthoDB" id="9804645at2"/>
<evidence type="ECO:0000256" key="10">
    <source>
        <dbReference type="ARBA" id="ARBA00023136"/>
    </source>
</evidence>
<dbReference type="PROSITE" id="PS50109">
    <property type="entry name" value="HIS_KIN"/>
    <property type="match status" value="1"/>
</dbReference>
<accession>A0A2A4HKP7</accession>
<keyword evidence="7 14" id="KW-0418">Kinase</keyword>
<dbReference type="SUPFAM" id="SSF55874">
    <property type="entry name" value="ATPase domain of HSP90 chaperone/DNA topoisomerase II/histidine kinase"/>
    <property type="match status" value="1"/>
</dbReference>
<dbReference type="InterPro" id="IPR004358">
    <property type="entry name" value="Sig_transdc_His_kin-like_C"/>
</dbReference>
<evidence type="ECO:0000256" key="11">
    <source>
        <dbReference type="SAM" id="Phobius"/>
    </source>
</evidence>
<evidence type="ECO:0000256" key="2">
    <source>
        <dbReference type="ARBA" id="ARBA00004370"/>
    </source>
</evidence>
<keyword evidence="9" id="KW-0902">Two-component regulatory system</keyword>
<dbReference type="EMBL" id="NWUX01000009">
    <property type="protein sequence ID" value="PCF95492.1"/>
    <property type="molecule type" value="Genomic_DNA"/>
</dbReference>
<dbReference type="SMART" id="SM00304">
    <property type="entry name" value="HAMP"/>
    <property type="match status" value="1"/>
</dbReference>
<evidence type="ECO:0000256" key="3">
    <source>
        <dbReference type="ARBA" id="ARBA00012438"/>
    </source>
</evidence>
<proteinExistence type="predicted"/>
<dbReference type="RefSeq" id="WP_096651792.1">
    <property type="nucleotide sequence ID" value="NZ_NWUX01000009.1"/>
</dbReference>
<dbReference type="SMART" id="SM00387">
    <property type="entry name" value="HATPase_c"/>
    <property type="match status" value="1"/>
</dbReference>
<evidence type="ECO:0000256" key="8">
    <source>
        <dbReference type="ARBA" id="ARBA00022989"/>
    </source>
</evidence>
<evidence type="ECO:0000256" key="7">
    <source>
        <dbReference type="ARBA" id="ARBA00022777"/>
    </source>
</evidence>
<keyword evidence="5" id="KW-0808">Transferase</keyword>
<dbReference type="InterPro" id="IPR003661">
    <property type="entry name" value="HisK_dim/P_dom"/>
</dbReference>
<dbReference type="AlphaFoldDB" id="A0A2A4HKP7"/>
<dbReference type="InterPro" id="IPR005467">
    <property type="entry name" value="His_kinase_dom"/>
</dbReference>
<evidence type="ECO:0000256" key="6">
    <source>
        <dbReference type="ARBA" id="ARBA00022692"/>
    </source>
</evidence>
<dbReference type="InterPro" id="IPR050428">
    <property type="entry name" value="TCS_sensor_his_kinase"/>
</dbReference>
<evidence type="ECO:0000259" key="13">
    <source>
        <dbReference type="PROSITE" id="PS50885"/>
    </source>
</evidence>
<dbReference type="CDD" id="cd00082">
    <property type="entry name" value="HisKA"/>
    <property type="match status" value="1"/>
</dbReference>
<dbReference type="GO" id="GO:0005886">
    <property type="term" value="C:plasma membrane"/>
    <property type="evidence" value="ECO:0007669"/>
    <property type="project" value="TreeGrafter"/>
</dbReference>
<comment type="subcellular location">
    <subcellularLocation>
        <location evidence="2">Membrane</location>
    </subcellularLocation>
</comment>
<comment type="caution">
    <text evidence="14">The sequence shown here is derived from an EMBL/GenBank/DDBJ whole genome shotgun (WGS) entry which is preliminary data.</text>
</comment>
<keyword evidence="8 11" id="KW-1133">Transmembrane helix</keyword>
<dbReference type="InterPro" id="IPR036890">
    <property type="entry name" value="HATPase_C_sf"/>
</dbReference>
<dbReference type="InterPro" id="IPR003660">
    <property type="entry name" value="HAMP_dom"/>
</dbReference>
<sequence>MSTAKKGRSRQLWYWISLRMIGLALMAILVVGAGMWLRFFWWETKLRNALPKEILQELKLLETDHVANAERLREIYGQYLYGDYFTPEVLHADLLWFSGLVLIALPLIIGGGIWVSLRLSRQLSVVAIAARHIAGGDFRSRASIIPDAPAALHHLIADFNHMAERLERHERELQASSAAIAHELRTPLTAAKGRLQGLIDGVFEASPQQLSTIMRQLDQLNRLIDDLYLLSLATAGQLVLIPSSFALKPLMEERVVWAAPRLQQHPMKIVIDCPDDVLLNADRDRLGQVVSILIDNALRYAATGDYLALRATRQGTKVLIDVEDAGPGFAPEHIERVCDRFWRAEHSRSRHAGGSGLGLSVAVAICQAHGGQLSVHNRGTGGGRIHIELPA</sequence>
<evidence type="ECO:0000313" key="14">
    <source>
        <dbReference type="EMBL" id="PCF95492.1"/>
    </source>
</evidence>
<evidence type="ECO:0000256" key="9">
    <source>
        <dbReference type="ARBA" id="ARBA00023012"/>
    </source>
</evidence>
<dbReference type="InterPro" id="IPR036097">
    <property type="entry name" value="HisK_dim/P_sf"/>
</dbReference>
<dbReference type="Proteomes" id="UP000218677">
    <property type="component" value="Unassembled WGS sequence"/>
</dbReference>
<dbReference type="PANTHER" id="PTHR45436:SF5">
    <property type="entry name" value="SENSOR HISTIDINE KINASE TRCS"/>
    <property type="match status" value="1"/>
</dbReference>
<evidence type="ECO:0000259" key="12">
    <source>
        <dbReference type="PROSITE" id="PS50109"/>
    </source>
</evidence>
<dbReference type="Gene3D" id="6.10.340.10">
    <property type="match status" value="1"/>
</dbReference>
<dbReference type="Pfam" id="PF00512">
    <property type="entry name" value="HisKA"/>
    <property type="match status" value="1"/>
</dbReference>
<feature type="domain" description="HAMP" evidence="13">
    <location>
        <begin position="117"/>
        <end position="171"/>
    </location>
</feature>
<keyword evidence="4" id="KW-0597">Phosphoprotein</keyword>